<evidence type="ECO:0000313" key="2">
    <source>
        <dbReference type="EMBL" id="WWC69776.1"/>
    </source>
</evidence>
<sequence length="278" mass="31754">MPLLTSRARHFLQPLKPLTLSIGFSFIVPLRFFGSAPDHSKVQCTRRLIRQPSPAASRESPYPIVFLRMKGVEGLEDETDWVDWSSMFAEKGYTSVEIDISSPTEFSKSSELEEMKEDISILKSMVNLLSSEIRLLSIPFPPILIAFGKSTILAQSFIEDNPSSGLILINPLSDKDERSIELQNKSNFKFPNFTFEPHFPILILSNQQSLRNLSVSNRLIREYGQLPNPNTDEEKKGWFKNRRNKGIEIGVLDEEGFESGLNENGRIQVERWMDRQGF</sequence>
<dbReference type="OrthoDB" id="3365310at2759"/>
<dbReference type="KEGG" id="kpin:30169649"/>
<keyword evidence="3" id="KW-1185">Reference proteome</keyword>
<reference evidence="1" key="3">
    <citation type="submission" date="2016-07" db="EMBL/GenBank/DDBJ databases">
        <title>Evolution of pathogenesis and genome organization in the Tremellales.</title>
        <authorList>
            <person name="Cuomo C."/>
            <person name="Litvintseva A."/>
            <person name="Heitman J."/>
            <person name="Chen Y."/>
            <person name="Sun S."/>
            <person name="Springer D."/>
            <person name="Dromer F."/>
            <person name="Young S."/>
            <person name="Zeng Q."/>
            <person name="Chapman S."/>
            <person name="Gujja S."/>
            <person name="Saif S."/>
            <person name="Birren B."/>
        </authorList>
    </citation>
    <scope>NUCLEOTIDE SEQUENCE</scope>
    <source>
        <strain evidence="1">CBS 10737</strain>
    </source>
</reference>
<name>A0A1B9I903_9TREE</name>
<dbReference type="EMBL" id="CP144522">
    <property type="protein sequence ID" value="WWC69776.1"/>
    <property type="molecule type" value="Genomic_DNA"/>
</dbReference>
<reference evidence="2" key="2">
    <citation type="submission" date="2013-07" db="EMBL/GenBank/DDBJ databases">
        <authorList>
            <consortium name="The Broad Institute Genome Sequencing Platform"/>
            <person name="Cuomo C."/>
            <person name="Litvintseva A."/>
            <person name="Chen Y."/>
            <person name="Heitman J."/>
            <person name="Sun S."/>
            <person name="Springer D."/>
            <person name="Dromer F."/>
            <person name="Young S.K."/>
            <person name="Zeng Q."/>
            <person name="Gargeya S."/>
            <person name="Fitzgerald M."/>
            <person name="Abouelleil A."/>
            <person name="Alvarado L."/>
            <person name="Berlin A.M."/>
            <person name="Chapman S.B."/>
            <person name="Dewar J."/>
            <person name="Goldberg J."/>
            <person name="Griggs A."/>
            <person name="Gujja S."/>
            <person name="Hansen M."/>
            <person name="Howarth C."/>
            <person name="Imamovic A."/>
            <person name="Larimer J."/>
            <person name="McCowan C."/>
            <person name="Murphy C."/>
            <person name="Pearson M."/>
            <person name="Priest M."/>
            <person name="Roberts A."/>
            <person name="Saif S."/>
            <person name="Shea T."/>
            <person name="Sykes S."/>
            <person name="Wortman J."/>
            <person name="Nusbaum C."/>
            <person name="Birren B."/>
        </authorList>
    </citation>
    <scope>NUCLEOTIDE SEQUENCE</scope>
    <source>
        <strain evidence="2">CBS 10737</strain>
    </source>
</reference>
<reference evidence="2" key="4">
    <citation type="submission" date="2024-02" db="EMBL/GenBank/DDBJ databases">
        <title>Comparative genomics of Cryptococcus and Kwoniella reveals pathogenesis evolution and contrasting modes of karyotype evolution via chromosome fusion or intercentromeric recombination.</title>
        <authorList>
            <person name="Coelho M.A."/>
            <person name="David-Palma M."/>
            <person name="Shea T."/>
            <person name="Bowers K."/>
            <person name="McGinley-Smith S."/>
            <person name="Mohammad A.W."/>
            <person name="Gnirke A."/>
            <person name="Yurkov A.M."/>
            <person name="Nowrousian M."/>
            <person name="Sun S."/>
            <person name="Cuomo C.A."/>
            <person name="Heitman J."/>
        </authorList>
    </citation>
    <scope>NUCLEOTIDE SEQUENCE</scope>
    <source>
        <strain evidence="2">CBS 10737</strain>
    </source>
</reference>
<protein>
    <submittedName>
        <fullName evidence="1">Uncharacterized protein</fullName>
    </submittedName>
</protein>
<evidence type="ECO:0000313" key="3">
    <source>
        <dbReference type="Proteomes" id="UP000094020"/>
    </source>
</evidence>
<reference evidence="1" key="1">
    <citation type="submission" date="2013-07" db="EMBL/GenBank/DDBJ databases">
        <title>The Genome Sequence of Cryptococcus pinus CBS10737.</title>
        <authorList>
            <consortium name="The Broad Institute Genome Sequencing Platform"/>
            <person name="Cuomo C."/>
            <person name="Litvintseva A."/>
            <person name="Chen Y."/>
            <person name="Heitman J."/>
            <person name="Sun S."/>
            <person name="Springer D."/>
            <person name="Dromer F."/>
            <person name="Young S.K."/>
            <person name="Zeng Q."/>
            <person name="Gargeya S."/>
            <person name="Fitzgerald M."/>
            <person name="Abouelleil A."/>
            <person name="Alvarado L."/>
            <person name="Berlin A.M."/>
            <person name="Chapman S.B."/>
            <person name="Dewar J."/>
            <person name="Goldberg J."/>
            <person name="Griggs A."/>
            <person name="Gujja S."/>
            <person name="Hansen M."/>
            <person name="Howarth C."/>
            <person name="Imamovic A."/>
            <person name="Larimer J."/>
            <person name="McCowan C."/>
            <person name="Murphy C."/>
            <person name="Pearson M."/>
            <person name="Priest M."/>
            <person name="Roberts A."/>
            <person name="Saif S."/>
            <person name="Shea T."/>
            <person name="Sykes S."/>
            <person name="Wortman J."/>
            <person name="Nusbaum C."/>
            <person name="Birren B."/>
        </authorList>
    </citation>
    <scope>NUCLEOTIDE SEQUENCE [LARGE SCALE GENOMIC DNA]</scope>
    <source>
        <strain evidence="1">CBS 10737</strain>
    </source>
</reference>
<dbReference type="RefSeq" id="XP_019013215.1">
    <property type="nucleotide sequence ID" value="XM_019153054.1"/>
</dbReference>
<dbReference type="EMBL" id="KI894008">
    <property type="protein sequence ID" value="OCF51996.1"/>
    <property type="molecule type" value="Genomic_DNA"/>
</dbReference>
<evidence type="ECO:0000313" key="1">
    <source>
        <dbReference type="EMBL" id="OCF51996.1"/>
    </source>
</evidence>
<gene>
    <name evidence="1" type="ORF">I206_01280</name>
    <name evidence="2" type="ORF">I206_103719</name>
</gene>
<dbReference type="AlphaFoldDB" id="A0A1B9I903"/>
<proteinExistence type="predicted"/>
<dbReference type="Proteomes" id="UP000094020">
    <property type="component" value="Chromosome 4"/>
</dbReference>
<dbReference type="GeneID" id="30169649"/>
<organism evidence="1">
    <name type="scientific">Kwoniella pini CBS 10737</name>
    <dbReference type="NCBI Taxonomy" id="1296096"/>
    <lineage>
        <taxon>Eukaryota</taxon>
        <taxon>Fungi</taxon>
        <taxon>Dikarya</taxon>
        <taxon>Basidiomycota</taxon>
        <taxon>Agaricomycotina</taxon>
        <taxon>Tremellomycetes</taxon>
        <taxon>Tremellales</taxon>
        <taxon>Cryptococcaceae</taxon>
        <taxon>Kwoniella</taxon>
    </lineage>
</organism>
<accession>A0A1B9I903</accession>